<keyword evidence="19" id="KW-1185">Reference proteome</keyword>
<evidence type="ECO:0000256" key="1">
    <source>
        <dbReference type="ARBA" id="ARBA00000077"/>
    </source>
</evidence>
<feature type="binding site" evidence="14 15">
    <location>
        <position position="36"/>
    </location>
    <ligand>
        <name>a divalent metal cation</name>
        <dbReference type="ChEBI" id="CHEBI:60240"/>
    </ligand>
</feature>
<evidence type="ECO:0000256" key="6">
    <source>
        <dbReference type="ARBA" id="ARBA00012180"/>
    </source>
</evidence>
<keyword evidence="9 14" id="KW-0540">Nuclease</keyword>
<evidence type="ECO:0000256" key="16">
    <source>
        <dbReference type="RuleBase" id="RU003515"/>
    </source>
</evidence>
<comment type="cofactor">
    <cofactor evidence="2">
        <name>Mg(2+)</name>
        <dbReference type="ChEBI" id="CHEBI:18420"/>
    </cofactor>
</comment>
<dbReference type="RefSeq" id="WP_244504954.1">
    <property type="nucleotide sequence ID" value="NZ_FNCS01000002.1"/>
</dbReference>
<evidence type="ECO:0000256" key="12">
    <source>
        <dbReference type="ARBA" id="ARBA00022801"/>
    </source>
</evidence>
<dbReference type="GO" id="GO:0043137">
    <property type="term" value="P:DNA replication, removal of RNA primer"/>
    <property type="evidence" value="ECO:0007669"/>
    <property type="project" value="TreeGrafter"/>
</dbReference>
<dbReference type="InterPro" id="IPR012337">
    <property type="entry name" value="RNaseH-like_sf"/>
</dbReference>
<evidence type="ECO:0000256" key="8">
    <source>
        <dbReference type="ARBA" id="ARBA00022490"/>
    </source>
</evidence>
<dbReference type="PROSITE" id="PS51975">
    <property type="entry name" value="RNASE_H_2"/>
    <property type="match status" value="1"/>
</dbReference>
<evidence type="ECO:0000259" key="17">
    <source>
        <dbReference type="PROSITE" id="PS51975"/>
    </source>
</evidence>
<dbReference type="GO" id="GO:0006298">
    <property type="term" value="P:mismatch repair"/>
    <property type="evidence" value="ECO:0007669"/>
    <property type="project" value="TreeGrafter"/>
</dbReference>
<keyword evidence="8 14" id="KW-0963">Cytoplasm</keyword>
<name>A0A1G7TX36_9HYPH</name>
<evidence type="ECO:0000313" key="18">
    <source>
        <dbReference type="EMBL" id="SDG39836.1"/>
    </source>
</evidence>
<dbReference type="NCBIfam" id="NF000595">
    <property type="entry name" value="PRK00015.1-3"/>
    <property type="match status" value="1"/>
</dbReference>
<sequence>MAKSDSKPARQMLPMPDLFHEHEAVGNGARIVAGIDEAGRGPLAGPVVAAAVVLDPDNIPPGLNDSKKLNEERREALFEQIITSAQVGFCAAPVEVIDRLNILGATLWAMCHALDALPVRPDVALIDGNHVPKGLSCRGQFVIGGDGKSLSIAAASIVAKVVRDRMCKIMDCGHPHYSFGQHKGYGTALHLEALSAHGPSEMHRMSFAPVLAARR</sequence>
<evidence type="ECO:0000256" key="14">
    <source>
        <dbReference type="HAMAP-Rule" id="MF_00052"/>
    </source>
</evidence>
<feature type="binding site" evidence="14 15">
    <location>
        <position position="127"/>
    </location>
    <ligand>
        <name>a divalent metal cation</name>
        <dbReference type="ChEBI" id="CHEBI:60240"/>
    </ligand>
</feature>
<reference evidence="18 19" key="1">
    <citation type="submission" date="2016-10" db="EMBL/GenBank/DDBJ databases">
        <authorList>
            <person name="de Groot N.N."/>
        </authorList>
    </citation>
    <scope>NUCLEOTIDE SEQUENCE [LARGE SCALE GENOMIC DNA]</scope>
    <source>
        <strain evidence="18 19">CGMCC 1.10267</strain>
    </source>
</reference>
<dbReference type="PANTHER" id="PTHR10954">
    <property type="entry name" value="RIBONUCLEASE H2 SUBUNIT A"/>
    <property type="match status" value="1"/>
</dbReference>
<evidence type="ECO:0000256" key="3">
    <source>
        <dbReference type="ARBA" id="ARBA00004065"/>
    </source>
</evidence>
<comment type="function">
    <text evidence="3 14 16">Endonuclease that specifically degrades the RNA of RNA-DNA hybrids.</text>
</comment>
<accession>A0A1G7TX36</accession>
<keyword evidence="10 14" id="KW-0479">Metal-binding</keyword>
<evidence type="ECO:0000256" key="15">
    <source>
        <dbReference type="PROSITE-ProRule" id="PRU01319"/>
    </source>
</evidence>
<organism evidence="18 19">
    <name type="scientific">Pelagibacterium luteolum</name>
    <dbReference type="NCBI Taxonomy" id="440168"/>
    <lineage>
        <taxon>Bacteria</taxon>
        <taxon>Pseudomonadati</taxon>
        <taxon>Pseudomonadota</taxon>
        <taxon>Alphaproteobacteria</taxon>
        <taxon>Hyphomicrobiales</taxon>
        <taxon>Devosiaceae</taxon>
        <taxon>Pelagibacterium</taxon>
    </lineage>
</organism>
<dbReference type="EC" id="3.1.26.4" evidence="6 14"/>
<dbReference type="EMBL" id="FNCS01000002">
    <property type="protein sequence ID" value="SDG39836.1"/>
    <property type="molecule type" value="Genomic_DNA"/>
</dbReference>
<evidence type="ECO:0000256" key="4">
    <source>
        <dbReference type="ARBA" id="ARBA00004496"/>
    </source>
</evidence>
<dbReference type="Pfam" id="PF01351">
    <property type="entry name" value="RNase_HII"/>
    <property type="match status" value="1"/>
</dbReference>
<dbReference type="InterPro" id="IPR022898">
    <property type="entry name" value="RNase_HII"/>
</dbReference>
<dbReference type="PANTHER" id="PTHR10954:SF18">
    <property type="entry name" value="RIBONUCLEASE HII"/>
    <property type="match status" value="1"/>
</dbReference>
<dbReference type="GO" id="GO:0005737">
    <property type="term" value="C:cytoplasm"/>
    <property type="evidence" value="ECO:0007669"/>
    <property type="project" value="UniProtKB-SubCell"/>
</dbReference>
<keyword evidence="13 14" id="KW-0464">Manganese</keyword>
<dbReference type="GO" id="GO:0030145">
    <property type="term" value="F:manganese ion binding"/>
    <property type="evidence" value="ECO:0007669"/>
    <property type="project" value="UniProtKB-UniRule"/>
</dbReference>
<evidence type="ECO:0000256" key="7">
    <source>
        <dbReference type="ARBA" id="ARBA00019179"/>
    </source>
</evidence>
<comment type="cofactor">
    <cofactor evidence="14 15">
        <name>Mn(2+)</name>
        <dbReference type="ChEBI" id="CHEBI:29035"/>
    </cofactor>
    <cofactor evidence="14 15">
        <name>Mg(2+)</name>
        <dbReference type="ChEBI" id="CHEBI:18420"/>
    </cofactor>
    <text evidence="14 15">Manganese or magnesium. Binds 1 divalent metal ion per monomer in the absence of substrate. May bind a second metal ion after substrate binding.</text>
</comment>
<dbReference type="GO" id="GO:0003723">
    <property type="term" value="F:RNA binding"/>
    <property type="evidence" value="ECO:0007669"/>
    <property type="project" value="UniProtKB-UniRule"/>
</dbReference>
<proteinExistence type="inferred from homology"/>
<evidence type="ECO:0000256" key="2">
    <source>
        <dbReference type="ARBA" id="ARBA00001946"/>
    </source>
</evidence>
<keyword evidence="11 14" id="KW-0255">Endonuclease</keyword>
<dbReference type="Gene3D" id="3.30.420.10">
    <property type="entry name" value="Ribonuclease H-like superfamily/Ribonuclease H"/>
    <property type="match status" value="1"/>
</dbReference>
<evidence type="ECO:0000256" key="10">
    <source>
        <dbReference type="ARBA" id="ARBA00022723"/>
    </source>
</evidence>
<evidence type="ECO:0000256" key="9">
    <source>
        <dbReference type="ARBA" id="ARBA00022722"/>
    </source>
</evidence>
<dbReference type="InterPro" id="IPR024567">
    <property type="entry name" value="RNase_HII/HIII_dom"/>
</dbReference>
<dbReference type="STRING" id="440168.SAMN04487974_102401"/>
<dbReference type="InterPro" id="IPR001352">
    <property type="entry name" value="RNase_HII/HIII"/>
</dbReference>
<feature type="binding site" evidence="14 15">
    <location>
        <position position="37"/>
    </location>
    <ligand>
        <name>a divalent metal cation</name>
        <dbReference type="ChEBI" id="CHEBI:60240"/>
    </ligand>
</feature>
<dbReference type="AlphaFoldDB" id="A0A1G7TX36"/>
<dbReference type="HAMAP" id="MF_00052_B">
    <property type="entry name" value="RNase_HII_B"/>
    <property type="match status" value="1"/>
</dbReference>
<comment type="subcellular location">
    <subcellularLocation>
        <location evidence="4 14">Cytoplasm</location>
    </subcellularLocation>
</comment>
<dbReference type="InterPro" id="IPR036397">
    <property type="entry name" value="RNaseH_sf"/>
</dbReference>
<feature type="domain" description="RNase H type-2" evidence="17">
    <location>
        <begin position="30"/>
        <end position="215"/>
    </location>
</feature>
<gene>
    <name evidence="14" type="primary">rnhB</name>
    <name evidence="18" type="ORF">SAMN04487974_102401</name>
</gene>
<evidence type="ECO:0000256" key="5">
    <source>
        <dbReference type="ARBA" id="ARBA00007383"/>
    </source>
</evidence>
<dbReference type="GO" id="GO:0032299">
    <property type="term" value="C:ribonuclease H2 complex"/>
    <property type="evidence" value="ECO:0007669"/>
    <property type="project" value="TreeGrafter"/>
</dbReference>
<evidence type="ECO:0000256" key="11">
    <source>
        <dbReference type="ARBA" id="ARBA00022759"/>
    </source>
</evidence>
<evidence type="ECO:0000313" key="19">
    <source>
        <dbReference type="Proteomes" id="UP000199495"/>
    </source>
</evidence>
<evidence type="ECO:0000256" key="13">
    <source>
        <dbReference type="ARBA" id="ARBA00023211"/>
    </source>
</evidence>
<dbReference type="Proteomes" id="UP000199495">
    <property type="component" value="Unassembled WGS sequence"/>
</dbReference>
<dbReference type="GO" id="GO:0004523">
    <property type="term" value="F:RNA-DNA hybrid ribonuclease activity"/>
    <property type="evidence" value="ECO:0007669"/>
    <property type="project" value="UniProtKB-UniRule"/>
</dbReference>
<dbReference type="CDD" id="cd07182">
    <property type="entry name" value="RNase_HII_bacteria_HII_like"/>
    <property type="match status" value="1"/>
</dbReference>
<comment type="catalytic activity">
    <reaction evidence="1 14 15 16">
        <text>Endonucleolytic cleavage to 5'-phosphomonoester.</text>
        <dbReference type="EC" id="3.1.26.4"/>
    </reaction>
</comment>
<keyword evidence="12 14" id="KW-0378">Hydrolase</keyword>
<protein>
    <recommendedName>
        <fullName evidence="7 14">Ribonuclease HII</fullName>
        <shortName evidence="14">RNase HII</shortName>
        <ecNumber evidence="6 14">3.1.26.4</ecNumber>
    </recommendedName>
</protein>
<comment type="similarity">
    <text evidence="5 14 16">Belongs to the RNase HII family.</text>
</comment>
<dbReference type="SUPFAM" id="SSF53098">
    <property type="entry name" value="Ribonuclease H-like"/>
    <property type="match status" value="1"/>
</dbReference>